<proteinExistence type="inferred from homology"/>
<evidence type="ECO:0000256" key="18">
    <source>
        <dbReference type="PROSITE-ProRule" id="PRU10141"/>
    </source>
</evidence>
<evidence type="ECO:0000256" key="13">
    <source>
        <dbReference type="ARBA" id="ARBA00022842"/>
    </source>
</evidence>
<dbReference type="GeneID" id="116045216"/>
<dbReference type="GO" id="GO:0005737">
    <property type="term" value="C:cytoplasm"/>
    <property type="evidence" value="ECO:0007669"/>
    <property type="project" value="TreeGrafter"/>
</dbReference>
<feature type="region of interest" description="Disordered" evidence="20">
    <location>
        <begin position="277"/>
        <end position="324"/>
    </location>
</feature>
<dbReference type="GO" id="GO:0035556">
    <property type="term" value="P:intracellular signal transduction"/>
    <property type="evidence" value="ECO:0007669"/>
    <property type="project" value="TreeGrafter"/>
</dbReference>
<gene>
    <name evidence="22" type="primary">LOC116045216</name>
</gene>
<organism evidence="22 23">
    <name type="scientific">Sander lucioperca</name>
    <name type="common">Pike-perch</name>
    <name type="synonym">Perca lucioperca</name>
    <dbReference type="NCBI Taxonomy" id="283035"/>
    <lineage>
        <taxon>Eukaryota</taxon>
        <taxon>Metazoa</taxon>
        <taxon>Chordata</taxon>
        <taxon>Craniata</taxon>
        <taxon>Vertebrata</taxon>
        <taxon>Euteleostomi</taxon>
        <taxon>Actinopterygii</taxon>
        <taxon>Neopterygii</taxon>
        <taxon>Teleostei</taxon>
        <taxon>Neoteleostei</taxon>
        <taxon>Acanthomorphata</taxon>
        <taxon>Eupercaria</taxon>
        <taxon>Perciformes</taxon>
        <taxon>Percoidei</taxon>
        <taxon>Percidae</taxon>
        <taxon>Luciopercinae</taxon>
        <taxon>Sander</taxon>
    </lineage>
</organism>
<dbReference type="FunFam" id="1.10.510.10:FF:000658">
    <property type="entry name" value="Protein CBG12184"/>
    <property type="match status" value="1"/>
</dbReference>
<comment type="cofactor">
    <cofactor evidence="1">
        <name>Mg(2+)</name>
        <dbReference type="ChEBI" id="CHEBI:18420"/>
    </cofactor>
</comment>
<reference evidence="22" key="1">
    <citation type="submission" date="2025-08" db="UniProtKB">
        <authorList>
            <consortium name="Ensembl"/>
        </authorList>
    </citation>
    <scope>IDENTIFICATION</scope>
</reference>
<dbReference type="Gene3D" id="1.10.510.10">
    <property type="entry name" value="Transferase(Phosphotransferase) domain 1"/>
    <property type="match status" value="1"/>
</dbReference>
<keyword evidence="5 19" id="KW-0723">Serine/threonine-protein kinase</keyword>
<evidence type="ECO:0000256" key="12">
    <source>
        <dbReference type="ARBA" id="ARBA00022840"/>
    </source>
</evidence>
<dbReference type="Pfam" id="PF00069">
    <property type="entry name" value="Pkinase"/>
    <property type="match status" value="1"/>
</dbReference>
<evidence type="ECO:0000259" key="21">
    <source>
        <dbReference type="PROSITE" id="PS50011"/>
    </source>
</evidence>
<dbReference type="GO" id="GO:0000287">
    <property type="term" value="F:magnesium ion binding"/>
    <property type="evidence" value="ECO:0007669"/>
    <property type="project" value="UniProtKB-ARBA"/>
</dbReference>
<keyword evidence="14" id="KW-0832">Ubl conjugation</keyword>
<evidence type="ECO:0000256" key="9">
    <source>
        <dbReference type="ARBA" id="ARBA00022741"/>
    </source>
</evidence>
<dbReference type="Ensembl" id="ENSSLUT00000004907.1">
    <property type="protein sequence ID" value="ENSSLUP00000004772.1"/>
    <property type="gene ID" value="ENSSLUG00000002131.1"/>
</dbReference>
<evidence type="ECO:0000256" key="14">
    <source>
        <dbReference type="ARBA" id="ARBA00022843"/>
    </source>
</evidence>
<evidence type="ECO:0000256" key="2">
    <source>
        <dbReference type="ARBA" id="ARBA00006692"/>
    </source>
</evidence>
<dbReference type="PANTHER" id="PTHR24346">
    <property type="entry name" value="MAP/MICROTUBULE AFFINITY-REGULATING KINASE"/>
    <property type="match status" value="1"/>
</dbReference>
<keyword evidence="7" id="KW-0808">Transferase</keyword>
<reference evidence="22" key="2">
    <citation type="submission" date="2025-09" db="UniProtKB">
        <authorList>
            <consortium name="Ensembl"/>
        </authorList>
    </citation>
    <scope>IDENTIFICATION</scope>
</reference>
<dbReference type="PROSITE" id="PS00108">
    <property type="entry name" value="PROTEIN_KINASE_ST"/>
    <property type="match status" value="1"/>
</dbReference>
<keyword evidence="11" id="KW-0221">Differentiation</keyword>
<sequence length="324" mass="37000">MMNKRLMESRGYSFKCNLGEGMFGKVVSAYSSRLKRRVAIKVIDKKKVNPSYLEKFLSREMEIIRSLNHPHIIKTLDIFESHTSKVYVVMELCVKGDLLKHINVRGALPEHSSCRLFTQLCKAVQYLHNNDMAHRDLKCENMLLDTHFNLKVCDFGFSRRLTYADGRLVLSETFCGTSSYASPEILRSYPYNPKVSDVWSMGVVLYMMLYAAMPYDSSNVRRMVRIQIQHNINFPHTPSVSSEAQDLIRSILHPVVEQRITISSILQSYWMLQEVRMEDSNETPTSNAGSGQKGPPDKKAKEEEKLSKDNSEPGEGPSTAAPRH</sequence>
<dbReference type="PROSITE" id="PS50011">
    <property type="entry name" value="PROTEIN_KINASE_DOM"/>
    <property type="match status" value="1"/>
</dbReference>
<dbReference type="GO" id="GO:0050321">
    <property type="term" value="F:tau-protein kinase activity"/>
    <property type="evidence" value="ECO:0007669"/>
    <property type="project" value="TreeGrafter"/>
</dbReference>
<dbReference type="InterPro" id="IPR008271">
    <property type="entry name" value="Ser/Thr_kinase_AS"/>
</dbReference>
<keyword evidence="8" id="KW-0479">Metal-binding</keyword>
<comment type="catalytic activity">
    <reaction evidence="16">
        <text>L-threonyl-[protein] + ATP = O-phospho-L-threonyl-[protein] + ADP + H(+)</text>
        <dbReference type="Rhea" id="RHEA:46608"/>
        <dbReference type="Rhea" id="RHEA-COMP:11060"/>
        <dbReference type="Rhea" id="RHEA-COMP:11605"/>
        <dbReference type="ChEBI" id="CHEBI:15378"/>
        <dbReference type="ChEBI" id="CHEBI:30013"/>
        <dbReference type="ChEBI" id="CHEBI:30616"/>
        <dbReference type="ChEBI" id="CHEBI:61977"/>
        <dbReference type="ChEBI" id="CHEBI:456216"/>
        <dbReference type="EC" id="2.7.11.1"/>
    </reaction>
</comment>
<feature type="compositionally biased region" description="Basic and acidic residues" evidence="20">
    <location>
        <begin position="295"/>
        <end position="311"/>
    </location>
</feature>
<dbReference type="GO" id="GO:0007283">
    <property type="term" value="P:spermatogenesis"/>
    <property type="evidence" value="ECO:0007669"/>
    <property type="project" value="UniProtKB-KW"/>
</dbReference>
<evidence type="ECO:0000256" key="8">
    <source>
        <dbReference type="ARBA" id="ARBA00022723"/>
    </source>
</evidence>
<dbReference type="SUPFAM" id="SSF56112">
    <property type="entry name" value="Protein kinase-like (PK-like)"/>
    <property type="match status" value="1"/>
</dbReference>
<evidence type="ECO:0000256" key="19">
    <source>
        <dbReference type="RuleBase" id="RU000304"/>
    </source>
</evidence>
<dbReference type="AlphaFoldDB" id="A0A8D0CP20"/>
<evidence type="ECO:0000256" key="7">
    <source>
        <dbReference type="ARBA" id="ARBA00022679"/>
    </source>
</evidence>
<evidence type="ECO:0000256" key="1">
    <source>
        <dbReference type="ARBA" id="ARBA00001946"/>
    </source>
</evidence>
<keyword evidence="9 18" id="KW-0547">Nucleotide-binding</keyword>
<name>A0A8D0CP20_SANLU</name>
<evidence type="ECO:0000256" key="10">
    <source>
        <dbReference type="ARBA" id="ARBA00022777"/>
    </source>
</evidence>
<dbReference type="GeneTree" id="ENSGT00940000162226"/>
<accession>A0A8D0CP20</accession>
<keyword evidence="15" id="KW-0744">Spermatogenesis</keyword>
<dbReference type="InterPro" id="IPR011009">
    <property type="entry name" value="Kinase-like_dom_sf"/>
</dbReference>
<keyword evidence="13" id="KW-0460">Magnesium</keyword>
<dbReference type="InterPro" id="IPR000719">
    <property type="entry name" value="Prot_kinase_dom"/>
</dbReference>
<dbReference type="PROSITE" id="PS00107">
    <property type="entry name" value="PROTEIN_KINASE_ATP"/>
    <property type="match status" value="1"/>
</dbReference>
<evidence type="ECO:0000256" key="4">
    <source>
        <dbReference type="ARBA" id="ARBA00022473"/>
    </source>
</evidence>
<evidence type="ECO:0000256" key="6">
    <source>
        <dbReference type="ARBA" id="ARBA00022553"/>
    </source>
</evidence>
<dbReference type="EC" id="2.7.11.1" evidence="3"/>
<evidence type="ECO:0000256" key="11">
    <source>
        <dbReference type="ARBA" id="ARBA00022782"/>
    </source>
</evidence>
<evidence type="ECO:0000256" key="16">
    <source>
        <dbReference type="ARBA" id="ARBA00047899"/>
    </source>
</evidence>
<dbReference type="InterPro" id="IPR017441">
    <property type="entry name" value="Protein_kinase_ATP_BS"/>
</dbReference>
<evidence type="ECO:0000256" key="17">
    <source>
        <dbReference type="ARBA" id="ARBA00048679"/>
    </source>
</evidence>
<protein>
    <recommendedName>
        <fullName evidence="3">non-specific serine/threonine protein kinase</fullName>
        <ecNumber evidence="3">2.7.11.1</ecNumber>
    </recommendedName>
</protein>
<keyword evidence="4" id="KW-0217">Developmental protein</keyword>
<dbReference type="PANTHER" id="PTHR24346:SF102">
    <property type="entry name" value="TESTIS-SPECIFIC SERINE_THREONINE-PROTEIN KINASE 1"/>
    <property type="match status" value="1"/>
</dbReference>
<evidence type="ECO:0000256" key="20">
    <source>
        <dbReference type="SAM" id="MobiDB-lite"/>
    </source>
</evidence>
<dbReference type="RefSeq" id="XP_031148605.2">
    <property type="nucleotide sequence ID" value="XM_031292745.2"/>
</dbReference>
<keyword evidence="10" id="KW-0418">Kinase</keyword>
<evidence type="ECO:0000256" key="5">
    <source>
        <dbReference type="ARBA" id="ARBA00022527"/>
    </source>
</evidence>
<keyword evidence="6" id="KW-0597">Phosphoprotein</keyword>
<evidence type="ECO:0000313" key="23">
    <source>
        <dbReference type="Proteomes" id="UP000694568"/>
    </source>
</evidence>
<dbReference type="Proteomes" id="UP000694568">
    <property type="component" value="Unplaced"/>
</dbReference>
<keyword evidence="23" id="KW-1185">Reference proteome</keyword>
<dbReference type="GO" id="GO:0000226">
    <property type="term" value="P:microtubule cytoskeleton organization"/>
    <property type="evidence" value="ECO:0007669"/>
    <property type="project" value="TreeGrafter"/>
</dbReference>
<dbReference type="GO" id="GO:0030154">
    <property type="term" value="P:cell differentiation"/>
    <property type="evidence" value="ECO:0007669"/>
    <property type="project" value="UniProtKB-KW"/>
</dbReference>
<keyword evidence="12 18" id="KW-0067">ATP-binding</keyword>
<dbReference type="FunFam" id="3.30.200.20:FF:000042">
    <property type="entry name" value="Aurora kinase A"/>
    <property type="match status" value="1"/>
</dbReference>
<evidence type="ECO:0000313" key="22">
    <source>
        <dbReference type="Ensembl" id="ENSSLUP00000004772.1"/>
    </source>
</evidence>
<feature type="binding site" evidence="18">
    <location>
        <position position="41"/>
    </location>
    <ligand>
        <name>ATP</name>
        <dbReference type="ChEBI" id="CHEBI:30616"/>
    </ligand>
</feature>
<comment type="catalytic activity">
    <reaction evidence="17">
        <text>L-seryl-[protein] + ATP = O-phospho-L-seryl-[protein] + ADP + H(+)</text>
        <dbReference type="Rhea" id="RHEA:17989"/>
        <dbReference type="Rhea" id="RHEA-COMP:9863"/>
        <dbReference type="Rhea" id="RHEA-COMP:11604"/>
        <dbReference type="ChEBI" id="CHEBI:15378"/>
        <dbReference type="ChEBI" id="CHEBI:29999"/>
        <dbReference type="ChEBI" id="CHEBI:30616"/>
        <dbReference type="ChEBI" id="CHEBI:83421"/>
        <dbReference type="ChEBI" id="CHEBI:456216"/>
        <dbReference type="EC" id="2.7.11.1"/>
    </reaction>
</comment>
<evidence type="ECO:0000256" key="3">
    <source>
        <dbReference type="ARBA" id="ARBA00012513"/>
    </source>
</evidence>
<feature type="domain" description="Protein kinase" evidence="21">
    <location>
        <begin position="12"/>
        <end position="271"/>
    </location>
</feature>
<comment type="similarity">
    <text evidence="2">Belongs to the protein kinase superfamily. CAMK Ser/Thr protein kinase family.</text>
</comment>
<dbReference type="OrthoDB" id="541276at2759"/>
<evidence type="ECO:0000256" key="15">
    <source>
        <dbReference type="ARBA" id="ARBA00022871"/>
    </source>
</evidence>
<dbReference type="GO" id="GO:0005524">
    <property type="term" value="F:ATP binding"/>
    <property type="evidence" value="ECO:0007669"/>
    <property type="project" value="UniProtKB-UniRule"/>
</dbReference>
<dbReference type="SMART" id="SM00220">
    <property type="entry name" value="S_TKc"/>
    <property type="match status" value="1"/>
</dbReference>